<dbReference type="InParanoid" id="F0X7U3"/>
<evidence type="ECO:0000313" key="4">
    <source>
        <dbReference type="Proteomes" id="UP000007796"/>
    </source>
</evidence>
<feature type="region of interest" description="Disordered" evidence="2">
    <location>
        <begin position="380"/>
        <end position="461"/>
    </location>
</feature>
<feature type="region of interest" description="Disordered" evidence="2">
    <location>
        <begin position="285"/>
        <end position="308"/>
    </location>
</feature>
<name>F0X7U3_GROCL</name>
<feature type="region of interest" description="Disordered" evidence="2">
    <location>
        <begin position="551"/>
        <end position="584"/>
    </location>
</feature>
<feature type="region of interest" description="Disordered" evidence="2">
    <location>
        <begin position="477"/>
        <end position="534"/>
    </location>
</feature>
<evidence type="ECO:0008006" key="5">
    <source>
        <dbReference type="Google" id="ProtNLM"/>
    </source>
</evidence>
<feature type="region of interest" description="Disordered" evidence="2">
    <location>
        <begin position="832"/>
        <end position="883"/>
    </location>
</feature>
<feature type="compositionally biased region" description="Low complexity" evidence="2">
    <location>
        <begin position="724"/>
        <end position="738"/>
    </location>
</feature>
<dbReference type="AlphaFoldDB" id="F0X7U3"/>
<evidence type="ECO:0000313" key="3">
    <source>
        <dbReference type="EMBL" id="EFX06435.1"/>
    </source>
</evidence>
<feature type="region of interest" description="Disordered" evidence="2">
    <location>
        <begin position="908"/>
        <end position="931"/>
    </location>
</feature>
<dbReference type="HOGENOM" id="CLU_014922_0_0_1"/>
<feature type="region of interest" description="Disordered" evidence="2">
    <location>
        <begin position="638"/>
        <end position="664"/>
    </location>
</feature>
<feature type="compositionally biased region" description="Basic and acidic residues" evidence="2">
    <location>
        <begin position="96"/>
        <end position="105"/>
    </location>
</feature>
<feature type="compositionally biased region" description="Polar residues" evidence="2">
    <location>
        <begin position="701"/>
        <end position="711"/>
    </location>
</feature>
<feature type="compositionally biased region" description="Polar residues" evidence="2">
    <location>
        <begin position="135"/>
        <end position="159"/>
    </location>
</feature>
<feature type="compositionally biased region" description="Basic and acidic residues" evidence="2">
    <location>
        <begin position="116"/>
        <end position="129"/>
    </location>
</feature>
<accession>F0X7U3</accession>
<proteinExistence type="predicted"/>
<feature type="compositionally biased region" description="Polar residues" evidence="2">
    <location>
        <begin position="22"/>
        <end position="31"/>
    </location>
</feature>
<gene>
    <name evidence="3" type="ORF">CMQ_6756</name>
</gene>
<dbReference type="eggNOG" id="ENOG502SSWS">
    <property type="taxonomic scope" value="Eukaryota"/>
</dbReference>
<evidence type="ECO:0000256" key="2">
    <source>
        <dbReference type="SAM" id="MobiDB-lite"/>
    </source>
</evidence>
<dbReference type="Proteomes" id="UP000007796">
    <property type="component" value="Unassembled WGS sequence"/>
</dbReference>
<feature type="compositionally biased region" description="Polar residues" evidence="2">
    <location>
        <begin position="399"/>
        <end position="408"/>
    </location>
</feature>
<feature type="compositionally biased region" description="Low complexity" evidence="2">
    <location>
        <begin position="645"/>
        <end position="654"/>
    </location>
</feature>
<feature type="compositionally biased region" description="Polar residues" evidence="2">
    <location>
        <begin position="869"/>
        <end position="882"/>
    </location>
</feature>
<dbReference type="RefSeq" id="XP_014175917.1">
    <property type="nucleotide sequence ID" value="XM_014320442.1"/>
</dbReference>
<evidence type="ECO:0000256" key="1">
    <source>
        <dbReference type="SAM" id="Coils"/>
    </source>
</evidence>
<keyword evidence="1" id="KW-0175">Coiled coil</keyword>
<feature type="compositionally biased region" description="Low complexity" evidence="2">
    <location>
        <begin position="380"/>
        <end position="392"/>
    </location>
</feature>
<keyword evidence="4" id="KW-1185">Reference proteome</keyword>
<sequence>MEATSPTSLSPPRAYHYPYSRTRASSRSSPFIASDGRMAASNLDRRPSNLTPSPQPNLQQQEQLEPASYLTHRFQSSISSRPAPYPFNTGSPRLRPPRELSEEPKLFATSSYLQERLLRERKVESERSASRMSGDRTSSIDLGSSQGSPARSRSITGNGESVKKKGGVGLKEMEQTLTTLHKQNFDLKLELFHRREKQSRLEEKCESLDREKREAEEMNDKLLTEVEMRDKAVEEAVGMIIALEARLEQLLREREMVHQVEKHNLFVSNPSVRRALSSASRYVAADLSAPSDHPSRPKHKPDEGRTLNRMPSFLSERSEYTENLRNVYLGSLISLPRMSEDNTEGDFLDVADRVGSPSLSVLSESSFLSIYGKENEPRMSSFAASMQQSMSSVPADIPRNSSTPSHHASTPVAATHTPLATMPYPDAVSETTLRKQRSSSRARTSNGAAGLSSQTDYIGTNSPLQRLEKMELSLQAMDDASQPSSDEGLEQKPESLTHQLRARDFGKSTSGGKRDHLRRQIAAPQPSSTSAFNSRRFETCVHNGYFDDRLQVPPRPRSTDESTLSHYGRGSVWGDSESSDDDMDIDGNDSASMQDCWLRESLRPAGLAPRTRRGGKVSPDLFHFPSTVNGWSTNEMFGKSGQGYPGPAADGAAPSSNTLDKLGDSLPAPVSGLFGAGGLLASPLPYDVGSIPGGPPPPPNRRSSLHAQTGSLRDINSRCASQAGSTGPGTPSTSVSNTRTRRSPVRVSIAGGASASLCAATEDSAPEKKAQSLAVGQLGEQMVLAKMRHYPPTSGLTPRNRVLSLFRRSGSHELTPALAPASAPATATTFSLAPGIGVPSRMRKGEIDGEGGRSSATPPPILRNGRGGASSNSEVVSGQAGNSGAALKAPEMVLGANEEVQTVQIPAITQAPAQEPQVVQDDANASVGTTPRKKWLGLGRVANLRARVG</sequence>
<dbReference type="OrthoDB" id="10251744at2759"/>
<dbReference type="STRING" id="655863.F0X7U3"/>
<dbReference type="GeneID" id="25980224"/>
<feature type="compositionally biased region" description="Low complexity" evidence="2">
    <location>
        <begin position="56"/>
        <end position="66"/>
    </location>
</feature>
<organism evidence="4">
    <name type="scientific">Grosmannia clavigera (strain kw1407 / UAMH 11150)</name>
    <name type="common">Blue stain fungus</name>
    <name type="synonym">Graphiocladiella clavigera</name>
    <dbReference type="NCBI Taxonomy" id="655863"/>
    <lineage>
        <taxon>Eukaryota</taxon>
        <taxon>Fungi</taxon>
        <taxon>Dikarya</taxon>
        <taxon>Ascomycota</taxon>
        <taxon>Pezizomycotina</taxon>
        <taxon>Sordariomycetes</taxon>
        <taxon>Sordariomycetidae</taxon>
        <taxon>Ophiostomatales</taxon>
        <taxon>Ophiostomataceae</taxon>
        <taxon>Leptographium</taxon>
    </lineage>
</organism>
<feature type="region of interest" description="Disordered" evidence="2">
    <location>
        <begin position="687"/>
        <end position="744"/>
    </location>
</feature>
<feature type="compositionally biased region" description="Polar residues" evidence="2">
    <location>
        <begin position="441"/>
        <end position="461"/>
    </location>
</feature>
<protein>
    <recommendedName>
        <fullName evidence="5">Centrosomin N-terminal motif 1 domain-containing protein</fullName>
    </recommendedName>
</protein>
<feature type="compositionally biased region" description="Basic and acidic residues" evidence="2">
    <location>
        <begin position="489"/>
        <end position="506"/>
    </location>
</feature>
<feature type="region of interest" description="Disordered" evidence="2">
    <location>
        <begin position="1"/>
        <end position="165"/>
    </location>
</feature>
<feature type="coiled-coil region" evidence="1">
    <location>
        <begin position="170"/>
        <end position="260"/>
    </location>
</feature>
<reference evidence="3 4" key="1">
    <citation type="journal article" date="2011" name="Proc. Natl. Acad. Sci. U.S.A.">
        <title>Genome and transcriptome analyses of the mountain pine beetle-fungal symbiont Grosmannia clavigera, a lodgepole pine pathogen.</title>
        <authorList>
            <person name="DiGuistini S."/>
            <person name="Wang Y."/>
            <person name="Liao N.Y."/>
            <person name="Taylor G."/>
            <person name="Tanguay P."/>
            <person name="Feau N."/>
            <person name="Henrissat B."/>
            <person name="Chan S.K."/>
            <person name="Hesse-Orce U."/>
            <person name="Alamouti S.M."/>
            <person name="Tsui C.K.M."/>
            <person name="Docking R.T."/>
            <person name="Levasseur A."/>
            <person name="Haridas S."/>
            <person name="Robertson G."/>
            <person name="Birol I."/>
            <person name="Holt R.A."/>
            <person name="Marra M.A."/>
            <person name="Hamelin R.C."/>
            <person name="Hirst M."/>
            <person name="Jones S.J.M."/>
            <person name="Bohlmann J."/>
            <person name="Breuil C."/>
        </authorList>
    </citation>
    <scope>NUCLEOTIDE SEQUENCE [LARGE SCALE GENOMIC DNA]</scope>
    <source>
        <strain evidence="4">kw1407 / UAMH 11150</strain>
    </source>
</reference>
<feature type="compositionally biased region" description="Polar residues" evidence="2">
    <location>
        <begin position="1"/>
        <end position="10"/>
    </location>
</feature>
<dbReference type="EMBL" id="GL629729">
    <property type="protein sequence ID" value="EFX06435.1"/>
    <property type="molecule type" value="Genomic_DNA"/>
</dbReference>